<dbReference type="InterPro" id="IPR004360">
    <property type="entry name" value="Glyas_Fos-R_dOase_dom"/>
</dbReference>
<evidence type="ECO:0000313" key="2">
    <source>
        <dbReference type="EMBL" id="PCH61901.1"/>
    </source>
</evidence>
<evidence type="ECO:0000313" key="3">
    <source>
        <dbReference type="Proteomes" id="UP000218172"/>
    </source>
</evidence>
<evidence type="ECO:0000259" key="1">
    <source>
        <dbReference type="PROSITE" id="PS51819"/>
    </source>
</evidence>
<dbReference type="GO" id="GO:0051213">
    <property type="term" value="F:dioxygenase activity"/>
    <property type="evidence" value="ECO:0007669"/>
    <property type="project" value="UniProtKB-KW"/>
</dbReference>
<dbReference type="EMBL" id="NVQR01000052">
    <property type="protein sequence ID" value="PCH61901.1"/>
    <property type="molecule type" value="Genomic_DNA"/>
</dbReference>
<keyword evidence="2" id="KW-0560">Oxidoreductase</keyword>
<keyword evidence="2" id="KW-0223">Dioxygenase</keyword>
<accession>A0A2A4MPC9</accession>
<dbReference type="Pfam" id="PF00903">
    <property type="entry name" value="Glyoxalase"/>
    <property type="match status" value="1"/>
</dbReference>
<dbReference type="SUPFAM" id="SSF54593">
    <property type="entry name" value="Glyoxalase/Bleomycin resistance protein/Dihydroxybiphenyl dioxygenase"/>
    <property type="match status" value="1"/>
</dbReference>
<dbReference type="AlphaFoldDB" id="A0A2A4MPC9"/>
<proteinExistence type="predicted"/>
<dbReference type="Gene3D" id="3.10.180.10">
    <property type="entry name" value="2,3-Dihydroxybiphenyl 1,2-Dioxygenase, domain 1"/>
    <property type="match status" value="1"/>
</dbReference>
<dbReference type="CDD" id="cd06587">
    <property type="entry name" value="VOC"/>
    <property type="match status" value="1"/>
</dbReference>
<dbReference type="InterPro" id="IPR029068">
    <property type="entry name" value="Glyas_Bleomycin-R_OHBP_Dase"/>
</dbReference>
<organism evidence="2 3">
    <name type="scientific">SAR86 cluster bacterium</name>
    <dbReference type="NCBI Taxonomy" id="2030880"/>
    <lineage>
        <taxon>Bacteria</taxon>
        <taxon>Pseudomonadati</taxon>
        <taxon>Pseudomonadota</taxon>
        <taxon>Gammaproteobacteria</taxon>
        <taxon>SAR86 cluster</taxon>
    </lineage>
</organism>
<name>A0A2A4MPC9_9GAMM</name>
<dbReference type="InterPro" id="IPR037523">
    <property type="entry name" value="VOC_core"/>
</dbReference>
<comment type="caution">
    <text evidence="2">The sequence shown here is derived from an EMBL/GenBank/DDBJ whole genome shotgun (WGS) entry which is preliminary data.</text>
</comment>
<feature type="domain" description="VOC" evidence="1">
    <location>
        <begin position="8"/>
        <end position="133"/>
    </location>
</feature>
<dbReference type="PROSITE" id="PS51819">
    <property type="entry name" value="VOC"/>
    <property type="match status" value="1"/>
</dbReference>
<sequence>MTIDIQKSAIDIGIITKNPEAMLKFYHEILGLELETVIDMPGGGVMNRLKVGDSVIKIIDTQPQPSAEAAPGGIRGATGYRYWTITVGNLAQCIAKLDEHDYKIIVASKVVRPGVTIAIVADPDGNWLELLENS</sequence>
<protein>
    <submittedName>
        <fullName evidence="2">Extradiol dioxygenase</fullName>
    </submittedName>
</protein>
<gene>
    <name evidence="2" type="ORF">COC19_03800</name>
</gene>
<reference evidence="3" key="1">
    <citation type="submission" date="2017-08" db="EMBL/GenBank/DDBJ databases">
        <title>A dynamic microbial community with high functional redundancy inhabits the cold, oxic subseafloor aquifer.</title>
        <authorList>
            <person name="Tully B.J."/>
            <person name="Wheat C.G."/>
            <person name="Glazer B.T."/>
            <person name="Huber J.A."/>
        </authorList>
    </citation>
    <scope>NUCLEOTIDE SEQUENCE [LARGE SCALE GENOMIC DNA]</scope>
</reference>
<dbReference type="Proteomes" id="UP000218172">
    <property type="component" value="Unassembled WGS sequence"/>
</dbReference>